<reference evidence="1" key="1">
    <citation type="submission" date="2019-08" db="EMBL/GenBank/DDBJ databases">
        <authorList>
            <person name="Kucharzyk K."/>
            <person name="Murdoch R.W."/>
            <person name="Higgins S."/>
            <person name="Loffler F."/>
        </authorList>
    </citation>
    <scope>NUCLEOTIDE SEQUENCE</scope>
</reference>
<comment type="caution">
    <text evidence="1">The sequence shown here is derived from an EMBL/GenBank/DDBJ whole genome shotgun (WGS) entry which is preliminary data.</text>
</comment>
<organism evidence="1">
    <name type="scientific">bioreactor metagenome</name>
    <dbReference type="NCBI Taxonomy" id="1076179"/>
    <lineage>
        <taxon>unclassified sequences</taxon>
        <taxon>metagenomes</taxon>
        <taxon>ecological metagenomes</taxon>
    </lineage>
</organism>
<name>A0A645DXX1_9ZZZZ</name>
<dbReference type="EMBL" id="VSSQ01040022">
    <property type="protein sequence ID" value="MPM93182.1"/>
    <property type="molecule type" value="Genomic_DNA"/>
</dbReference>
<proteinExistence type="predicted"/>
<sequence>MNLVPGKGMVKFGPLFEQGYELLAEGDGSSELSLTLENPVTHTLKLWAGEVPLVCKVLLLEILFDG</sequence>
<dbReference type="AlphaFoldDB" id="A0A645DXX1"/>
<evidence type="ECO:0000313" key="1">
    <source>
        <dbReference type="EMBL" id="MPM93182.1"/>
    </source>
</evidence>
<protein>
    <submittedName>
        <fullName evidence="1">Uncharacterized protein</fullName>
    </submittedName>
</protein>
<accession>A0A645DXX1</accession>
<gene>
    <name evidence="1" type="ORF">SDC9_140318</name>
</gene>